<protein>
    <submittedName>
        <fullName evidence="1">Uncharacterized protein</fullName>
    </submittedName>
</protein>
<dbReference type="EMBL" id="CASHSV030000206">
    <property type="protein sequence ID" value="CAJ2652989.1"/>
    <property type="molecule type" value="Genomic_DNA"/>
</dbReference>
<evidence type="ECO:0000313" key="1">
    <source>
        <dbReference type="EMBL" id="CAJ2652989.1"/>
    </source>
</evidence>
<reference evidence="1" key="1">
    <citation type="submission" date="2023-10" db="EMBL/GenBank/DDBJ databases">
        <authorList>
            <person name="Rodriguez Cubillos JULIANA M."/>
            <person name="De Vega J."/>
        </authorList>
    </citation>
    <scope>NUCLEOTIDE SEQUENCE</scope>
</reference>
<organism evidence="1 2">
    <name type="scientific">Trifolium pratense</name>
    <name type="common">Red clover</name>
    <dbReference type="NCBI Taxonomy" id="57577"/>
    <lineage>
        <taxon>Eukaryota</taxon>
        <taxon>Viridiplantae</taxon>
        <taxon>Streptophyta</taxon>
        <taxon>Embryophyta</taxon>
        <taxon>Tracheophyta</taxon>
        <taxon>Spermatophyta</taxon>
        <taxon>Magnoliopsida</taxon>
        <taxon>eudicotyledons</taxon>
        <taxon>Gunneridae</taxon>
        <taxon>Pentapetalae</taxon>
        <taxon>rosids</taxon>
        <taxon>fabids</taxon>
        <taxon>Fabales</taxon>
        <taxon>Fabaceae</taxon>
        <taxon>Papilionoideae</taxon>
        <taxon>50 kb inversion clade</taxon>
        <taxon>NPAAA clade</taxon>
        <taxon>Hologalegina</taxon>
        <taxon>IRL clade</taxon>
        <taxon>Trifolieae</taxon>
        <taxon>Trifolium</taxon>
    </lineage>
</organism>
<name>A0ACB0K9Q2_TRIPR</name>
<keyword evidence="2" id="KW-1185">Reference proteome</keyword>
<proteinExistence type="predicted"/>
<sequence>MDQRKNNSQNHKQFQTIARQKRKVVVDNKKQSTKKAKPIISSSKISQPISNETLTPLANITNTRETNVNLSKPTDKHTQGNTSTTTPQNSMLNVPNETSPTQIFFPSASANFIRNWNATLRQIASNEPNPAFGQMRRNGFAENHMPISQQDTQPIQQRSNSIHRESSSGIQINQTDKAHTRTSNATQPSDLNNIIEPPAKKTHYQTRGVNLYNKFNATLNQNYTTLGNTESGTNTKSQYSSLFDNHVIESSSDESGSEDRASSDEHSESDDEQHLEEDDQQGYFDIGDPIWECQQCGALMWYQERKNKSRHSLTPQFQQCCHGGKAQLPLLDQPPELLQHLLFSYHNADSKNYQTHTRIYNSMFAFTSPGMKLDDKKRIGRGPPTLRIQGQVCHRIGSMLPVHGQPPKFAQLYIYDTENEIQNRMNNFRDNKELDENIVRKLKVMLDEHNVHARSFRMARHTLQNNFFQDLKFKLISERTTDGRIYNKPTVSEVAALIVGDIDSAAERDIIMHKRSGSLQRINEFHPAYLAYQYPLLFPYGEDGFRSGIQFRYRHQIDITKRNRLTIKDWLCFRIQTRKKEAQTLLCSRRLFQQFLVDGYTMMETERLNWLRKNQSKLRVGKYHKLKEGPANAINSSNQKRGTRVVLPSTFVGSKRYMDQLYFDGMAISSAVGFPDIFLTFTCNPTWPEITRELAKNNLKPQDRPDIVSKVFKIKFDELMKDLTKRHILGKVLAYMYTIEFQKRGLPHAHILIFLHPSSKYPSPDDIDTIISAEIPNPDTDIELYNLVKKHMIHGPCGQSRKQSPCTVNGRCTKFFPKKYIEKTIVDQDGYPVYRRSSNSHTVEKNGITLDNGYVVPYNKRLLLKYQAHINMEWCNQSSSIKYLFKYIHKGYDRITATVVRSQNNVTNEETQIDEIKQYVDCRYISPCEACWRIFSFKIHGRKPAVERMFFHLVGENTIYFTDYDRMENILEKPSVTESMFTSWLQANQDYPAARKLTYGQFVTKFTYNKKKKSWTPRKKGFKIGRLIWVPPTTGELFYLRMMLTVVKGPMCYEDIRKVGDIQYDTFRDACFAKGFLGDDKEYISAIREAHGWGPGYFLRKLFVILLVCSCMNRPYFVFKKTIQWLSDGILYQQRIIAHNQDLQLTDDEIENLCLLEIEKYLQGNRRSLREFGSMPYPRGYVLQQLGNRLIYDERNYDVASLKEEFAELSASLTDEQRSHFKTIMTAVNKQDGGVFFLHGYGGTGKTYIWRTLASALRSKQEIVLIVATSGIASLLLPGGKTAHSKFKIPIPTLDNSTCKIDHDSDLAELLRQTKLIIWDEAPMAHRYCFESLDRCLQDLMTKNGEENKIFGGKVVVFGGDFRQILPVIPRGSRSDIVHASINASYIWDHVKVLTLTKNMRLRQGPNNEENDEIESFSNWLLAVGEGRISEPNDGIAQIEIPDDLLITNFDDPIKGIVDSTYPNFLQNYKDYEYLLNRAILASTIEVVDSINDYMLNIMPGEDKEYLSANDIDRSEIHDQRITQLFTHEFLSSLRTSGLPSHSIKLKVGSPIMLMRNIDQTQGLCNGTRMIVTRLADHVIEAKIIGGKHHGNKVYIPRLDMSPSQSPWPFKLTRRQFLLMVSYAMTINKSQGQSLDNVGVYLPRDVFSHGQIYVAVSRVKSKKGIKILIHDEKKHPKETTNNVVFKEVFNNI</sequence>
<accession>A0ACB0K9Q2</accession>
<gene>
    <name evidence="1" type="ORF">MILVUS5_LOCUS20397</name>
</gene>
<dbReference type="Proteomes" id="UP001177021">
    <property type="component" value="Unassembled WGS sequence"/>
</dbReference>
<evidence type="ECO:0000313" key="2">
    <source>
        <dbReference type="Proteomes" id="UP001177021"/>
    </source>
</evidence>
<comment type="caution">
    <text evidence="1">The sequence shown here is derived from an EMBL/GenBank/DDBJ whole genome shotgun (WGS) entry which is preliminary data.</text>
</comment>